<accession>A0A0H3K2S8</accession>
<dbReference type="Pfam" id="PF00582">
    <property type="entry name" value="Usp"/>
    <property type="match status" value="1"/>
</dbReference>
<dbReference type="AlphaFoldDB" id="A0A0H3K2S8"/>
<dbReference type="PRINTS" id="PR01438">
    <property type="entry name" value="UNVRSLSTRESS"/>
</dbReference>
<reference evidence="5 6" key="1">
    <citation type="journal article" date="2007" name="Photosyn. Res.">
        <title>Complete nucleotide sequence of the freshwater unicellular cyanobacterium Synechococcus elongatus PCC 6301 chromosome: gene content and organization.</title>
        <authorList>
            <person name="Sugita C."/>
            <person name="Ogata K."/>
            <person name="Shikata M."/>
            <person name="Jikuya H."/>
            <person name="Takano J."/>
            <person name="Furumichi M."/>
            <person name="Kanehisa M."/>
            <person name="Omata T."/>
            <person name="Sugiura M."/>
            <person name="Sugita M."/>
        </authorList>
    </citation>
    <scope>NUCLEOTIDE SEQUENCE [LARGE SCALE GENOMIC DNA]</scope>
    <source>
        <strain evidence="6">ATCC 27144 / PCC 6301 / SAUG 1402/1</strain>
    </source>
</reference>
<dbReference type="KEGG" id="syc:syc0251_c"/>
<dbReference type="InterPro" id="IPR006015">
    <property type="entry name" value="Universal_stress_UspA"/>
</dbReference>
<sequence length="162" mass="17681">MRCQMSYQKILAAIDLSAGKSSIFKKALTLAQQNQAQLVLLHCSPLPPVYSSSYINFLNSPSDWTVDLSLAEASQRQDAELARQQLQDLRQQATAVNIEAIPLLRFIDPSRGICDAVKDLGVDLVVVGRRGLSGISEILMGSVSSYVVHHVSCDVLIVQADQ</sequence>
<evidence type="ECO:0000256" key="3">
    <source>
        <dbReference type="SAM" id="Coils"/>
    </source>
</evidence>
<dbReference type="Gene3D" id="3.40.50.620">
    <property type="entry name" value="HUPs"/>
    <property type="match status" value="1"/>
</dbReference>
<dbReference type="CDD" id="cd00293">
    <property type="entry name" value="USP-like"/>
    <property type="match status" value="1"/>
</dbReference>
<organism evidence="5 6">
    <name type="scientific">Synechococcus sp. (strain ATCC 27144 / PCC 6301 / SAUG 1402/1)</name>
    <name type="common">Anacystis nidulans</name>
    <dbReference type="NCBI Taxonomy" id="269084"/>
    <lineage>
        <taxon>Bacteria</taxon>
        <taxon>Bacillati</taxon>
        <taxon>Cyanobacteriota</taxon>
        <taxon>Cyanophyceae</taxon>
        <taxon>Synechococcales</taxon>
        <taxon>Synechococcaceae</taxon>
        <taxon>Synechococcus</taxon>
    </lineage>
</organism>
<feature type="coiled-coil region" evidence="3">
    <location>
        <begin position="72"/>
        <end position="99"/>
    </location>
</feature>
<dbReference type="SUPFAM" id="SSF52402">
    <property type="entry name" value="Adenine nucleotide alpha hydrolases-like"/>
    <property type="match status" value="1"/>
</dbReference>
<evidence type="ECO:0000313" key="6">
    <source>
        <dbReference type="Proteomes" id="UP000001175"/>
    </source>
</evidence>
<evidence type="ECO:0000313" key="5">
    <source>
        <dbReference type="EMBL" id="BAD78441.1"/>
    </source>
</evidence>
<dbReference type="PANTHER" id="PTHR31964:SF113">
    <property type="entry name" value="USPA DOMAIN-CONTAINING PROTEIN"/>
    <property type="match status" value="1"/>
</dbReference>
<evidence type="ECO:0000256" key="2">
    <source>
        <dbReference type="PIRNR" id="PIRNR006276"/>
    </source>
</evidence>
<dbReference type="InterPro" id="IPR006016">
    <property type="entry name" value="UspA"/>
</dbReference>
<dbReference type="PANTHER" id="PTHR31964">
    <property type="entry name" value="ADENINE NUCLEOTIDE ALPHA HYDROLASES-LIKE SUPERFAMILY PROTEIN"/>
    <property type="match status" value="1"/>
</dbReference>
<dbReference type="GO" id="GO:0005737">
    <property type="term" value="C:cytoplasm"/>
    <property type="evidence" value="ECO:0007669"/>
    <property type="project" value="UniProtKB-SubCell"/>
</dbReference>
<comment type="similarity">
    <text evidence="1 2">Belongs to the universal stress protein A family.</text>
</comment>
<dbReference type="EMBL" id="AP008231">
    <property type="protein sequence ID" value="BAD78441.1"/>
    <property type="molecule type" value="Genomic_DNA"/>
</dbReference>
<name>A0A0H3K2S8_SYNP6</name>
<keyword evidence="3" id="KW-0175">Coiled coil</keyword>
<protein>
    <recommendedName>
        <fullName evidence="2">Universal stress protein</fullName>
    </recommendedName>
</protein>
<dbReference type="PIRSF" id="PIRSF006276">
    <property type="entry name" value="UspA"/>
    <property type="match status" value="1"/>
</dbReference>
<dbReference type="InterPro" id="IPR014729">
    <property type="entry name" value="Rossmann-like_a/b/a_fold"/>
</dbReference>
<feature type="domain" description="UspA" evidence="4">
    <location>
        <begin position="7"/>
        <end position="158"/>
    </location>
</feature>
<dbReference type="Proteomes" id="UP000001175">
    <property type="component" value="Chromosome"/>
</dbReference>
<evidence type="ECO:0000256" key="1">
    <source>
        <dbReference type="ARBA" id="ARBA00008791"/>
    </source>
</evidence>
<gene>
    <name evidence="5" type="ordered locus">syc0251_c</name>
</gene>
<keyword evidence="2" id="KW-0963">Cytoplasm</keyword>
<evidence type="ECO:0000259" key="4">
    <source>
        <dbReference type="Pfam" id="PF00582"/>
    </source>
</evidence>
<comment type="subcellular location">
    <subcellularLocation>
        <location evidence="2">Cytoplasm</location>
    </subcellularLocation>
</comment>
<proteinExistence type="inferred from homology"/>
<dbReference type="eggNOG" id="COG0589">
    <property type="taxonomic scope" value="Bacteria"/>
</dbReference>